<dbReference type="PANTHER" id="PTHR45436:SF5">
    <property type="entry name" value="SENSOR HISTIDINE KINASE TRCS"/>
    <property type="match status" value="1"/>
</dbReference>
<evidence type="ECO:0000256" key="7">
    <source>
        <dbReference type="SAM" id="Phobius"/>
    </source>
</evidence>
<dbReference type="RefSeq" id="WP_222966350.1">
    <property type="nucleotide sequence ID" value="NZ_JAINZZ010000038.1"/>
</dbReference>
<evidence type="ECO:0000259" key="8">
    <source>
        <dbReference type="Pfam" id="PF02518"/>
    </source>
</evidence>
<dbReference type="GO" id="GO:0005524">
    <property type="term" value="F:ATP binding"/>
    <property type="evidence" value="ECO:0007669"/>
    <property type="project" value="UniProtKB-KW"/>
</dbReference>
<dbReference type="EMBL" id="JAINZZ010000038">
    <property type="protein sequence ID" value="MBY8880869.1"/>
    <property type="molecule type" value="Genomic_DNA"/>
</dbReference>
<dbReference type="SUPFAM" id="SSF55874">
    <property type="entry name" value="ATPase domain of HSP90 chaperone/DNA topoisomerase II/histidine kinase"/>
    <property type="match status" value="1"/>
</dbReference>
<keyword evidence="5" id="KW-0418">Kinase</keyword>
<organism evidence="9 10">
    <name type="scientific">Actinacidiphila acidipaludis</name>
    <dbReference type="NCBI Taxonomy" id="2873382"/>
    <lineage>
        <taxon>Bacteria</taxon>
        <taxon>Bacillati</taxon>
        <taxon>Actinomycetota</taxon>
        <taxon>Actinomycetes</taxon>
        <taxon>Kitasatosporales</taxon>
        <taxon>Streptomycetaceae</taxon>
        <taxon>Actinacidiphila</taxon>
    </lineage>
</organism>
<evidence type="ECO:0000256" key="1">
    <source>
        <dbReference type="ARBA" id="ARBA00000085"/>
    </source>
</evidence>
<dbReference type="InterPro" id="IPR003594">
    <property type="entry name" value="HATPase_dom"/>
</dbReference>
<dbReference type="EC" id="2.7.13.3" evidence="2"/>
<feature type="transmembrane region" description="Helical" evidence="7">
    <location>
        <begin position="6"/>
        <end position="23"/>
    </location>
</feature>
<evidence type="ECO:0000256" key="2">
    <source>
        <dbReference type="ARBA" id="ARBA00012438"/>
    </source>
</evidence>
<protein>
    <recommendedName>
        <fullName evidence="2">histidine kinase</fullName>
        <ecNumber evidence="2">2.7.13.3</ecNumber>
    </recommendedName>
</protein>
<keyword evidence="9" id="KW-0067">ATP-binding</keyword>
<evidence type="ECO:0000256" key="5">
    <source>
        <dbReference type="ARBA" id="ARBA00022777"/>
    </source>
</evidence>
<keyword evidence="7" id="KW-0472">Membrane</keyword>
<keyword evidence="3" id="KW-0597">Phosphoprotein</keyword>
<dbReference type="PANTHER" id="PTHR45436">
    <property type="entry name" value="SENSOR HISTIDINE KINASE YKOH"/>
    <property type="match status" value="1"/>
</dbReference>
<evidence type="ECO:0000313" key="10">
    <source>
        <dbReference type="Proteomes" id="UP000778578"/>
    </source>
</evidence>
<keyword evidence="7" id="KW-1133">Transmembrane helix</keyword>
<dbReference type="Pfam" id="PF02518">
    <property type="entry name" value="HATPase_c"/>
    <property type="match status" value="1"/>
</dbReference>
<dbReference type="Gene3D" id="3.30.565.10">
    <property type="entry name" value="Histidine kinase-like ATPase, C-terminal domain"/>
    <property type="match status" value="1"/>
</dbReference>
<keyword evidence="4" id="KW-0808">Transferase</keyword>
<evidence type="ECO:0000256" key="4">
    <source>
        <dbReference type="ARBA" id="ARBA00022679"/>
    </source>
</evidence>
<comment type="catalytic activity">
    <reaction evidence="1">
        <text>ATP + protein L-histidine = ADP + protein N-phospho-L-histidine.</text>
        <dbReference type="EC" id="2.7.13.3"/>
    </reaction>
</comment>
<accession>A0ABS7QCI7</accession>
<keyword evidence="10" id="KW-1185">Reference proteome</keyword>
<reference evidence="9 10" key="1">
    <citation type="submission" date="2021-08" db="EMBL/GenBank/DDBJ databases">
        <title>WGS of actinomycetes from Thailand.</title>
        <authorList>
            <person name="Thawai C."/>
        </authorList>
    </citation>
    <scope>NUCLEOTIDE SEQUENCE [LARGE SCALE GENOMIC DNA]</scope>
    <source>
        <strain evidence="9 10">PLK6-54</strain>
    </source>
</reference>
<dbReference type="InterPro" id="IPR036890">
    <property type="entry name" value="HATPase_C_sf"/>
</dbReference>
<sequence length="396" mass="43307">MSAFAYVLLGVLVVVVVVGGLIVRRRERGKDRTIGQHRQELLSLRQSHESLQGEYFRLQQDHKNLLAGRQADLQQAELDAEARAKEIMKAWSHTLQTLTVGSVTELEKIERKYGDHPVLFDLMRVSHAVRQTLRRLQTISVICGGSLGRRRSPATLYEVAQGAKSSLQGYDRINVMNSPTLGLKAAAVPAVSHAIAELLHNATDYSNPNTNVYVQFENVHNGMCVEIDDMGVGMDYEERNRAAQLLSGEMGVALADLGNPPRTGFAAMGILAAQHGFTVDVMGRSAYGGVRAVVRLPRELLTEELIAAQTPPTNPSPEPGQDDETQHLGRATAHGLPRRAPRQNEVGTEAVQPAPEPVQESRNDRQDVAASLRALQRGTRGGRVLSVRSSEGDDSR</sequence>
<comment type="caution">
    <text evidence="9">The sequence shown here is derived from an EMBL/GenBank/DDBJ whole genome shotgun (WGS) entry which is preliminary data.</text>
</comment>
<evidence type="ECO:0000256" key="6">
    <source>
        <dbReference type="SAM" id="MobiDB-lite"/>
    </source>
</evidence>
<proteinExistence type="predicted"/>
<keyword evidence="9" id="KW-0547">Nucleotide-binding</keyword>
<evidence type="ECO:0000256" key="3">
    <source>
        <dbReference type="ARBA" id="ARBA00022553"/>
    </source>
</evidence>
<keyword evidence="7" id="KW-0812">Transmembrane</keyword>
<evidence type="ECO:0000313" key="9">
    <source>
        <dbReference type="EMBL" id="MBY8880869.1"/>
    </source>
</evidence>
<gene>
    <name evidence="9" type="ORF">K7862_25000</name>
</gene>
<dbReference type="InterPro" id="IPR050428">
    <property type="entry name" value="TCS_sensor_his_kinase"/>
</dbReference>
<dbReference type="Proteomes" id="UP000778578">
    <property type="component" value="Unassembled WGS sequence"/>
</dbReference>
<feature type="domain" description="Histidine kinase/HSP90-like ATPase" evidence="8">
    <location>
        <begin position="190"/>
        <end position="298"/>
    </location>
</feature>
<feature type="region of interest" description="Disordered" evidence="6">
    <location>
        <begin position="334"/>
        <end position="396"/>
    </location>
</feature>
<name>A0ABS7QCI7_9ACTN</name>